<name>A0A6G0WJE6_9STRA</name>
<dbReference type="InterPro" id="IPR029063">
    <property type="entry name" value="SAM-dependent_MTases_sf"/>
</dbReference>
<keyword evidence="2" id="KW-1185">Reference proteome</keyword>
<proteinExistence type="predicted"/>
<evidence type="ECO:0008006" key="3">
    <source>
        <dbReference type="Google" id="ProtNLM"/>
    </source>
</evidence>
<dbReference type="PANTHER" id="PTHR14614:SF163">
    <property type="entry name" value="METHYLTRANSFERASE SMALL DOMAIN-CONTAINING PROTEIN"/>
    <property type="match status" value="1"/>
</dbReference>
<reference evidence="1 2" key="1">
    <citation type="submission" date="2019-07" db="EMBL/GenBank/DDBJ databases">
        <title>Genomics analysis of Aphanomyces spp. identifies a new class of oomycete effector associated with host adaptation.</title>
        <authorList>
            <person name="Gaulin E."/>
        </authorList>
    </citation>
    <scope>NUCLEOTIDE SEQUENCE [LARGE SCALE GENOMIC DNA]</scope>
    <source>
        <strain evidence="1 2">ATCC 201684</strain>
    </source>
</reference>
<dbReference type="Pfam" id="PF10294">
    <property type="entry name" value="Methyltransf_16"/>
    <property type="match status" value="1"/>
</dbReference>
<dbReference type="EMBL" id="VJMJ01000198">
    <property type="protein sequence ID" value="KAF0727337.1"/>
    <property type="molecule type" value="Genomic_DNA"/>
</dbReference>
<protein>
    <recommendedName>
        <fullName evidence="3">Methyltransferase small domain-containing protein</fullName>
    </recommendedName>
</protein>
<sequence>MEQGHIACYRTATIEIRVTQDTRRVDGMGGEVWPGAHVLCAHLETNAGALKLKQARVLELGAGCGLCGLVASALGAPAVVLSDEYPDMLERNIELNAAWLTESVAVKTIEWGEQSQADETFDIVLGSEITQVGRKAHQPLVETIAWSLKTGGVALLSMDACNEDCQGVCDITKCTASHFSNIARTNGFTFTKHPSIKLTSLESVTQCVGALGRPWPLDGTEYSAVFELRKA</sequence>
<dbReference type="SUPFAM" id="SSF53335">
    <property type="entry name" value="S-adenosyl-L-methionine-dependent methyltransferases"/>
    <property type="match status" value="1"/>
</dbReference>
<organism evidence="1 2">
    <name type="scientific">Aphanomyces euteiches</name>
    <dbReference type="NCBI Taxonomy" id="100861"/>
    <lineage>
        <taxon>Eukaryota</taxon>
        <taxon>Sar</taxon>
        <taxon>Stramenopiles</taxon>
        <taxon>Oomycota</taxon>
        <taxon>Saprolegniomycetes</taxon>
        <taxon>Saprolegniales</taxon>
        <taxon>Verrucalvaceae</taxon>
        <taxon>Aphanomyces</taxon>
    </lineage>
</organism>
<evidence type="ECO:0000313" key="2">
    <source>
        <dbReference type="Proteomes" id="UP000481153"/>
    </source>
</evidence>
<dbReference type="Gene3D" id="3.40.50.150">
    <property type="entry name" value="Vaccinia Virus protein VP39"/>
    <property type="match status" value="1"/>
</dbReference>
<accession>A0A6G0WJE6</accession>
<dbReference type="AlphaFoldDB" id="A0A6G0WJE6"/>
<gene>
    <name evidence="1" type="ORF">Ae201684_014597</name>
</gene>
<dbReference type="Proteomes" id="UP000481153">
    <property type="component" value="Unassembled WGS sequence"/>
</dbReference>
<evidence type="ECO:0000313" key="1">
    <source>
        <dbReference type="EMBL" id="KAF0727337.1"/>
    </source>
</evidence>
<dbReference type="CDD" id="cd02440">
    <property type="entry name" value="AdoMet_MTases"/>
    <property type="match status" value="1"/>
</dbReference>
<dbReference type="InterPro" id="IPR019410">
    <property type="entry name" value="Methyltransf_16"/>
</dbReference>
<comment type="caution">
    <text evidence="1">The sequence shown here is derived from an EMBL/GenBank/DDBJ whole genome shotgun (WGS) entry which is preliminary data.</text>
</comment>
<dbReference type="PANTHER" id="PTHR14614">
    <property type="entry name" value="HEPATOCELLULAR CARCINOMA-ASSOCIATED ANTIGEN"/>
    <property type="match status" value="1"/>
</dbReference>